<evidence type="ECO:0000313" key="2">
    <source>
        <dbReference type="Proteomes" id="UP000438476"/>
    </source>
</evidence>
<sequence length="102" mass="11739">MPQNRQLERDLTIEVASRLHLITTDRKAGRRSMLRRMDALRDDLRAKLDDYAATIGQAARDLLEFRMLQQISQQRRSMLKAAMPGRRLKLAFDSGRAPFSPG</sequence>
<dbReference type="EMBL" id="WTYT01000007">
    <property type="protein sequence ID" value="MXO67159.1"/>
    <property type="molecule type" value="Genomic_DNA"/>
</dbReference>
<accession>A0A6I4T9W6</accession>
<dbReference type="Proteomes" id="UP000438476">
    <property type="component" value="Unassembled WGS sequence"/>
</dbReference>
<comment type="caution">
    <text evidence="1">The sequence shown here is derived from an EMBL/GenBank/DDBJ whole genome shotgun (WGS) entry which is preliminary data.</text>
</comment>
<proteinExistence type="predicted"/>
<organism evidence="1 2">
    <name type="scientific">Altericroceibacterium endophyticum</name>
    <dbReference type="NCBI Taxonomy" id="1808508"/>
    <lineage>
        <taxon>Bacteria</taxon>
        <taxon>Pseudomonadati</taxon>
        <taxon>Pseudomonadota</taxon>
        <taxon>Alphaproteobacteria</taxon>
        <taxon>Sphingomonadales</taxon>
        <taxon>Erythrobacteraceae</taxon>
        <taxon>Altericroceibacterium</taxon>
    </lineage>
</organism>
<dbReference type="AlphaFoldDB" id="A0A6I4T9W6"/>
<evidence type="ECO:0000313" key="1">
    <source>
        <dbReference type="EMBL" id="MXO67159.1"/>
    </source>
</evidence>
<protein>
    <submittedName>
        <fullName evidence="1">Uncharacterized protein</fullName>
    </submittedName>
</protein>
<reference evidence="1 2" key="1">
    <citation type="submission" date="2019-12" db="EMBL/GenBank/DDBJ databases">
        <title>Genomic-based taxomic classification of the family Erythrobacteraceae.</title>
        <authorList>
            <person name="Xu L."/>
        </authorList>
    </citation>
    <scope>NUCLEOTIDE SEQUENCE [LARGE SCALE GENOMIC DNA]</scope>
    <source>
        <strain evidence="1 2">LMG 29518</strain>
    </source>
</reference>
<gene>
    <name evidence="1" type="ORF">GRI91_15445</name>
</gene>
<dbReference type="RefSeq" id="WP_160737595.1">
    <property type="nucleotide sequence ID" value="NZ_WTYT01000007.1"/>
</dbReference>
<keyword evidence="2" id="KW-1185">Reference proteome</keyword>
<name>A0A6I4T9W6_9SPHN</name>